<dbReference type="RefSeq" id="WP_098471902.1">
    <property type="nucleotide sequence ID" value="NZ_KR152226.1"/>
</dbReference>
<keyword evidence="1" id="KW-0812">Transmembrane</keyword>
<proteinExistence type="predicted"/>
<reference evidence="2" key="1">
    <citation type="journal article" date="2015" name="Genome Announc.">
        <title>Complete Genome Sequence of the Linear Plasmid pJD12 Hosted by Micrococcus sp. D12, Isolated from a High-Altitude Volcanic Lake in Argentina.</title>
        <authorList>
            <person name="Dib J.R."/>
            <person name="Angelov A."/>
            <person name="Liebl W."/>
            <person name="Dobber J."/>
            <person name="Voget S."/>
            <person name="Schuldes J."/>
            <person name="Gorriti M."/>
            <person name="Farias M.E."/>
            <person name="Meinhardt F."/>
            <person name="Daniel R."/>
        </authorList>
    </citation>
    <scope>NUCLEOTIDE SEQUENCE</scope>
    <source>
        <strain evidence="2">MG-2010-D12</strain>
        <plasmid evidence="2">pJD12</plasmid>
    </source>
</reference>
<feature type="transmembrane region" description="Helical" evidence="1">
    <location>
        <begin position="30"/>
        <end position="52"/>
    </location>
</feature>
<sequence>MNKLMQQYLILRTWIQDKHEDETGAETIEIILGVLAAVVLAALVWAGINTFATNKVGELG</sequence>
<evidence type="ECO:0000313" key="2">
    <source>
        <dbReference type="EMBL" id="AKF15825.1"/>
    </source>
</evidence>
<evidence type="ECO:0000256" key="1">
    <source>
        <dbReference type="SAM" id="Phobius"/>
    </source>
</evidence>
<dbReference type="AlphaFoldDB" id="A0A0F6WFI9"/>
<gene>
    <name evidence="2" type="ORF">pJD12_490</name>
</gene>
<protein>
    <submittedName>
        <fullName evidence="2">Uncharacterized protein</fullName>
    </submittedName>
</protein>
<organism evidence="2">
    <name type="scientific">Micrococcus sp. MG-2010-D12</name>
    <dbReference type="NCBI Taxonomy" id="936902"/>
    <lineage>
        <taxon>Bacteria</taxon>
        <taxon>Bacillati</taxon>
        <taxon>Actinomycetota</taxon>
        <taxon>Actinomycetes</taxon>
        <taxon>Micrococcales</taxon>
        <taxon>Micrococcaceae</taxon>
        <taxon>Micrococcus</taxon>
    </lineage>
</organism>
<geneLocation type="plasmid" evidence="2">
    <name>pJD12</name>
</geneLocation>
<dbReference type="EMBL" id="KR152226">
    <property type="protein sequence ID" value="AKF15825.1"/>
    <property type="molecule type" value="Genomic_DNA"/>
</dbReference>
<keyword evidence="1" id="KW-1133">Transmembrane helix</keyword>
<accession>A0A0F6WFI9</accession>
<name>A0A0F6WFI9_9MICC</name>
<keyword evidence="1" id="KW-0472">Membrane</keyword>
<keyword evidence="2" id="KW-0614">Plasmid</keyword>